<protein>
    <recommendedName>
        <fullName evidence="1">Gene product 88 domain-containing protein</fullName>
    </recommendedName>
</protein>
<evidence type="ECO:0000313" key="2">
    <source>
        <dbReference type="EMBL" id="KKN83089.1"/>
    </source>
</evidence>
<name>A0A0F9TUR6_9ZZZZ</name>
<dbReference type="InterPro" id="IPR020290">
    <property type="entry name" value="Gp88"/>
</dbReference>
<evidence type="ECO:0000259" key="1">
    <source>
        <dbReference type="Pfam" id="PF17338"/>
    </source>
</evidence>
<dbReference type="EMBL" id="LAZR01000191">
    <property type="protein sequence ID" value="KKN83089.1"/>
    <property type="molecule type" value="Genomic_DNA"/>
</dbReference>
<sequence>MLIEKLEVLTTNRDYPVLYPAEFDCDCDPDFSYKVGKLKGIPVFNLPALDTCPHRTWLCEAACYAQKGHFTRPRARNLLKRNHQASKCDCFVRRMTYIIKNLLNYVILTKHMVIRWHSSGDFYSRKHFRKCVDLAELFPEITFFAYTRNYTLDLNLCPDNFIVFYSRDVTTKKINLTAKKHSFMMNHHKDKVKVPHLTKYKNGVICTSNRCDLCKYCWEGKGDVYFPQKYKTHEVKNPSIKDKI</sequence>
<accession>A0A0F9TUR6</accession>
<gene>
    <name evidence="2" type="ORF">LCGC14_0303550</name>
</gene>
<proteinExistence type="predicted"/>
<comment type="caution">
    <text evidence="2">The sequence shown here is derived from an EMBL/GenBank/DDBJ whole genome shotgun (WGS) entry which is preliminary data.</text>
</comment>
<feature type="domain" description="Gene product 88" evidence="1">
    <location>
        <begin position="43"/>
        <end position="191"/>
    </location>
</feature>
<dbReference type="Pfam" id="PF17338">
    <property type="entry name" value="GP88"/>
    <property type="match status" value="1"/>
</dbReference>
<reference evidence="2" key="1">
    <citation type="journal article" date="2015" name="Nature">
        <title>Complex archaea that bridge the gap between prokaryotes and eukaryotes.</title>
        <authorList>
            <person name="Spang A."/>
            <person name="Saw J.H."/>
            <person name="Jorgensen S.L."/>
            <person name="Zaremba-Niedzwiedzka K."/>
            <person name="Martijn J."/>
            <person name="Lind A.E."/>
            <person name="van Eijk R."/>
            <person name="Schleper C."/>
            <person name="Guy L."/>
            <person name="Ettema T.J."/>
        </authorList>
    </citation>
    <scope>NUCLEOTIDE SEQUENCE</scope>
</reference>
<organism evidence="2">
    <name type="scientific">marine sediment metagenome</name>
    <dbReference type="NCBI Taxonomy" id="412755"/>
    <lineage>
        <taxon>unclassified sequences</taxon>
        <taxon>metagenomes</taxon>
        <taxon>ecological metagenomes</taxon>
    </lineage>
</organism>
<dbReference type="AlphaFoldDB" id="A0A0F9TUR6"/>